<name>A0A3M7P4M2_BRAPC</name>
<reference evidence="2 3" key="1">
    <citation type="journal article" date="2018" name="Sci. Rep.">
        <title>Genomic signatures of local adaptation to the degree of environmental predictability in rotifers.</title>
        <authorList>
            <person name="Franch-Gras L."/>
            <person name="Hahn C."/>
            <person name="Garcia-Roger E.M."/>
            <person name="Carmona M.J."/>
            <person name="Serra M."/>
            <person name="Gomez A."/>
        </authorList>
    </citation>
    <scope>NUCLEOTIDE SEQUENCE [LARGE SCALE GENOMIC DNA]</scope>
    <source>
        <strain evidence="2">HYR1</strain>
    </source>
</reference>
<protein>
    <submittedName>
        <fullName evidence="2">Uncharacterized protein</fullName>
    </submittedName>
</protein>
<feature type="compositionally biased region" description="Polar residues" evidence="1">
    <location>
        <begin position="227"/>
        <end position="237"/>
    </location>
</feature>
<gene>
    <name evidence="2" type="ORF">BpHYR1_050878</name>
</gene>
<accession>A0A3M7P4M2</accession>
<evidence type="ECO:0000313" key="2">
    <source>
        <dbReference type="EMBL" id="RMZ94025.1"/>
    </source>
</evidence>
<evidence type="ECO:0000256" key="1">
    <source>
        <dbReference type="SAM" id="MobiDB-lite"/>
    </source>
</evidence>
<keyword evidence="3" id="KW-1185">Reference proteome</keyword>
<proteinExistence type="predicted"/>
<organism evidence="2 3">
    <name type="scientific">Brachionus plicatilis</name>
    <name type="common">Marine rotifer</name>
    <name type="synonym">Brachionus muelleri</name>
    <dbReference type="NCBI Taxonomy" id="10195"/>
    <lineage>
        <taxon>Eukaryota</taxon>
        <taxon>Metazoa</taxon>
        <taxon>Spiralia</taxon>
        <taxon>Gnathifera</taxon>
        <taxon>Rotifera</taxon>
        <taxon>Eurotatoria</taxon>
        <taxon>Monogononta</taxon>
        <taxon>Pseudotrocha</taxon>
        <taxon>Ploima</taxon>
        <taxon>Brachionidae</taxon>
        <taxon>Brachionus</taxon>
    </lineage>
</organism>
<comment type="caution">
    <text evidence="2">The sequence shown here is derived from an EMBL/GenBank/DDBJ whole genome shotgun (WGS) entry which is preliminary data.</text>
</comment>
<sequence length="267" mass="31486">MIKYKKSKRYRIRLATSSKKNNLLGSTNSNHNYFYDKLNRYQKLRQHRLQKYLNETRTGQHDQEKDRFIKRPILSYLPSDLSLNTLNSSFYKIEDLTFTEEQDSDYVNMNNNNTLIRNKMYSSSPIDCSLKSFISLTTFTEPSRVQCETHDQHTQTNIDMNEMNRLVALMDKNLSLFNKSGHGNIDADGFVNFLIDFYFKSKKEQKKENCTIVEEKSDALPPAPKMSPNQVFTIQPSPAQFERRNDLLIDELKRALEKRNRKINQQE</sequence>
<evidence type="ECO:0000313" key="3">
    <source>
        <dbReference type="Proteomes" id="UP000276133"/>
    </source>
</evidence>
<dbReference type="AlphaFoldDB" id="A0A3M7P4M2"/>
<dbReference type="OrthoDB" id="10603000at2759"/>
<dbReference type="Proteomes" id="UP000276133">
    <property type="component" value="Unassembled WGS sequence"/>
</dbReference>
<dbReference type="EMBL" id="REGN01013359">
    <property type="protein sequence ID" value="RMZ94025.1"/>
    <property type="molecule type" value="Genomic_DNA"/>
</dbReference>
<feature type="region of interest" description="Disordered" evidence="1">
    <location>
        <begin position="218"/>
        <end position="237"/>
    </location>
</feature>